<keyword evidence="1" id="KW-0472">Membrane</keyword>
<name>A0A2W7QLZ5_9RHOB</name>
<feature type="chain" id="PRO_5016125417" description="Protein NnrT" evidence="2">
    <location>
        <begin position="18"/>
        <end position="57"/>
    </location>
</feature>
<dbReference type="AlphaFoldDB" id="A0A2W7QLZ5"/>
<gene>
    <name evidence="3" type="ORF">LX76_03815</name>
</gene>
<proteinExistence type="predicted"/>
<evidence type="ECO:0000256" key="1">
    <source>
        <dbReference type="SAM" id="Phobius"/>
    </source>
</evidence>
<protein>
    <recommendedName>
        <fullName evidence="5">Protein NnrT</fullName>
    </recommendedName>
</protein>
<evidence type="ECO:0000256" key="2">
    <source>
        <dbReference type="SAM" id="SignalP"/>
    </source>
</evidence>
<evidence type="ECO:0008006" key="5">
    <source>
        <dbReference type="Google" id="ProtNLM"/>
    </source>
</evidence>
<dbReference type="Proteomes" id="UP000249538">
    <property type="component" value="Unassembled WGS sequence"/>
</dbReference>
<keyword evidence="2" id="KW-0732">Signal</keyword>
<accession>A0A2W7QLZ5</accession>
<feature type="transmembrane region" description="Helical" evidence="1">
    <location>
        <begin position="35"/>
        <end position="54"/>
    </location>
</feature>
<keyword evidence="1" id="KW-0812">Transmembrane</keyword>
<feature type="signal peptide" evidence="2">
    <location>
        <begin position="1"/>
        <end position="17"/>
    </location>
</feature>
<dbReference type="EMBL" id="QKZS01000015">
    <property type="protein sequence ID" value="PZX49488.1"/>
    <property type="molecule type" value="Genomic_DNA"/>
</dbReference>
<keyword evidence="1" id="KW-1133">Transmembrane helix</keyword>
<sequence>MRSLTALLLLCPGLLQAAAFDRPVPQAQTEAAEFWFALASLALLASLIAVHWLVSRR</sequence>
<dbReference type="RefSeq" id="WP_170139709.1">
    <property type="nucleotide sequence ID" value="NZ_QKZS01000015.1"/>
</dbReference>
<organism evidence="3 4">
    <name type="scientific">Cereibacter changlensis</name>
    <dbReference type="NCBI Taxonomy" id="402884"/>
    <lineage>
        <taxon>Bacteria</taxon>
        <taxon>Pseudomonadati</taxon>
        <taxon>Pseudomonadota</taxon>
        <taxon>Alphaproteobacteria</taxon>
        <taxon>Rhodobacterales</taxon>
        <taxon>Paracoccaceae</taxon>
        <taxon>Cereibacter</taxon>
    </lineage>
</organism>
<comment type="caution">
    <text evidence="3">The sequence shown here is derived from an EMBL/GenBank/DDBJ whole genome shotgun (WGS) entry which is preliminary data.</text>
</comment>
<evidence type="ECO:0000313" key="4">
    <source>
        <dbReference type="Proteomes" id="UP000249538"/>
    </source>
</evidence>
<evidence type="ECO:0000313" key="3">
    <source>
        <dbReference type="EMBL" id="PZX49488.1"/>
    </source>
</evidence>
<reference evidence="3 4" key="1">
    <citation type="submission" date="2018-06" db="EMBL/GenBank/DDBJ databases">
        <title>Genomic Encyclopedia of Archaeal and Bacterial Type Strains, Phase II (KMG-II): from individual species to whole genera.</title>
        <authorList>
            <person name="Goeker M."/>
        </authorList>
    </citation>
    <scope>NUCLEOTIDE SEQUENCE [LARGE SCALE GENOMIC DNA]</scope>
    <source>
        <strain evidence="3 4">DSM 18774</strain>
    </source>
</reference>